<protein>
    <submittedName>
        <fullName evidence="4">Porin family protein</fullName>
    </submittedName>
</protein>
<evidence type="ECO:0000256" key="1">
    <source>
        <dbReference type="ARBA" id="ARBA00022729"/>
    </source>
</evidence>
<evidence type="ECO:0000313" key="4">
    <source>
        <dbReference type="EMBL" id="MBU3839305.1"/>
    </source>
</evidence>
<organism evidence="4 5">
    <name type="scientific">Candidatus Phocaeicola faecigallinarum</name>
    <dbReference type="NCBI Taxonomy" id="2838732"/>
    <lineage>
        <taxon>Bacteria</taxon>
        <taxon>Pseudomonadati</taxon>
        <taxon>Bacteroidota</taxon>
        <taxon>Bacteroidia</taxon>
        <taxon>Bacteroidales</taxon>
        <taxon>Bacteroidaceae</taxon>
        <taxon>Phocaeicola</taxon>
    </lineage>
</organism>
<dbReference type="EMBL" id="JAHLFW010000111">
    <property type="protein sequence ID" value="MBU3839305.1"/>
    <property type="molecule type" value="Genomic_DNA"/>
</dbReference>
<feature type="domain" description="Outer membrane protein beta-barrel" evidence="3">
    <location>
        <begin position="8"/>
        <end position="173"/>
    </location>
</feature>
<feature type="signal peptide" evidence="2">
    <location>
        <begin position="1"/>
        <end position="19"/>
    </location>
</feature>
<sequence length="173" mass="18993">MKKVLMTLFVMFAVLTAYAQEMYIGGGISLWRNTDTERTSFSISPDFGYELNERWAVGGQLILDVAGGEGPSTTAFAIAPYARFSYYENNMVRLFLDMGFGVSVNKVAHRDADAGFELGVKPGLAVKLNDNFSFITKVGFAGFRQDYRGYSSNNGFGAFVDGEAISIGIEYAF</sequence>
<evidence type="ECO:0000259" key="3">
    <source>
        <dbReference type="Pfam" id="PF13505"/>
    </source>
</evidence>
<accession>A0A948TE79</accession>
<feature type="chain" id="PRO_5038130955" evidence="2">
    <location>
        <begin position="20"/>
        <end position="173"/>
    </location>
</feature>
<dbReference type="InterPro" id="IPR011250">
    <property type="entry name" value="OMP/PagP_B-barrel"/>
</dbReference>
<evidence type="ECO:0000256" key="2">
    <source>
        <dbReference type="SAM" id="SignalP"/>
    </source>
</evidence>
<proteinExistence type="predicted"/>
<name>A0A948TE79_9BACT</name>
<dbReference type="SUPFAM" id="SSF56925">
    <property type="entry name" value="OMPA-like"/>
    <property type="match status" value="1"/>
</dbReference>
<dbReference type="Proteomes" id="UP000783796">
    <property type="component" value="Unassembled WGS sequence"/>
</dbReference>
<dbReference type="InterPro" id="IPR027385">
    <property type="entry name" value="Beta-barrel_OMP"/>
</dbReference>
<reference evidence="4" key="1">
    <citation type="journal article" date="2021" name="PeerJ">
        <title>Extensive microbial diversity within the chicken gut microbiome revealed by metagenomics and culture.</title>
        <authorList>
            <person name="Gilroy R."/>
            <person name="Ravi A."/>
            <person name="Getino M."/>
            <person name="Pursley I."/>
            <person name="Horton D.L."/>
            <person name="Alikhan N.F."/>
            <person name="Baker D."/>
            <person name="Gharbi K."/>
            <person name="Hall N."/>
            <person name="Watson M."/>
            <person name="Adriaenssens E.M."/>
            <person name="Foster-Nyarko E."/>
            <person name="Jarju S."/>
            <person name="Secka A."/>
            <person name="Antonio M."/>
            <person name="Oren A."/>
            <person name="Chaudhuri R.R."/>
            <person name="La Ragione R."/>
            <person name="Hildebrand F."/>
            <person name="Pallen M.J."/>
        </authorList>
    </citation>
    <scope>NUCLEOTIDE SEQUENCE</scope>
    <source>
        <strain evidence="4">G4-2901</strain>
    </source>
</reference>
<keyword evidence="1 2" id="KW-0732">Signal</keyword>
<dbReference type="AlphaFoldDB" id="A0A948TE79"/>
<dbReference type="Gene3D" id="2.40.160.20">
    <property type="match status" value="1"/>
</dbReference>
<dbReference type="Pfam" id="PF13505">
    <property type="entry name" value="OMP_b-brl"/>
    <property type="match status" value="1"/>
</dbReference>
<comment type="caution">
    <text evidence="4">The sequence shown here is derived from an EMBL/GenBank/DDBJ whole genome shotgun (WGS) entry which is preliminary data.</text>
</comment>
<evidence type="ECO:0000313" key="5">
    <source>
        <dbReference type="Proteomes" id="UP000783796"/>
    </source>
</evidence>
<gene>
    <name evidence="4" type="ORF">H9777_13565</name>
</gene>
<reference evidence="4" key="2">
    <citation type="submission" date="2021-04" db="EMBL/GenBank/DDBJ databases">
        <authorList>
            <person name="Gilroy R."/>
        </authorList>
    </citation>
    <scope>NUCLEOTIDE SEQUENCE</scope>
    <source>
        <strain evidence="4">G4-2901</strain>
    </source>
</reference>